<comment type="function">
    <text evidence="7">Thiolesterase that catalyzes the hydrolysis of S-D-lactoyl-glutathione to form glutathione and D-lactic acid.</text>
</comment>
<name>A0A4R8FUI3_9GAMM</name>
<comment type="pathway">
    <text evidence="2 7">Secondary metabolite metabolism; methylglyoxal degradation; (R)-lactate from methylglyoxal: step 2/2.</text>
</comment>
<evidence type="ECO:0000313" key="9">
    <source>
        <dbReference type="EMBL" id="TDX29177.1"/>
    </source>
</evidence>
<keyword evidence="4 7" id="KW-0479">Metal-binding</keyword>
<dbReference type="GO" id="GO:0046872">
    <property type="term" value="F:metal ion binding"/>
    <property type="evidence" value="ECO:0007669"/>
    <property type="project" value="UniProtKB-KW"/>
</dbReference>
<dbReference type="SMART" id="SM00849">
    <property type="entry name" value="Lactamase_B"/>
    <property type="match status" value="1"/>
</dbReference>
<comment type="subunit">
    <text evidence="7">Monomer.</text>
</comment>
<protein>
    <recommendedName>
        <fullName evidence="7">Hydroxyacylglutathione hydrolase</fullName>
        <ecNumber evidence="7">3.1.2.6</ecNumber>
    </recommendedName>
    <alternativeName>
        <fullName evidence="7">Glyoxalase II</fullName>
        <shortName evidence="7">Glx II</shortName>
    </alternativeName>
</protein>
<feature type="binding site" evidence="7">
    <location>
        <position position="55"/>
    </location>
    <ligand>
        <name>Zn(2+)</name>
        <dbReference type="ChEBI" id="CHEBI:29105"/>
        <label>1</label>
    </ligand>
</feature>
<dbReference type="NCBIfam" id="TIGR03413">
    <property type="entry name" value="GSH_gloB"/>
    <property type="match status" value="1"/>
</dbReference>
<gene>
    <name evidence="7" type="primary">gloB</name>
    <name evidence="9" type="ORF">DFO67_108221</name>
</gene>
<dbReference type="Proteomes" id="UP000294489">
    <property type="component" value="Unassembled WGS sequence"/>
</dbReference>
<feature type="binding site" evidence="7">
    <location>
        <position position="131"/>
    </location>
    <ligand>
        <name>Zn(2+)</name>
        <dbReference type="ChEBI" id="CHEBI:29105"/>
        <label>2</label>
    </ligand>
</feature>
<evidence type="ECO:0000256" key="7">
    <source>
        <dbReference type="HAMAP-Rule" id="MF_01374"/>
    </source>
</evidence>
<dbReference type="GO" id="GO:0019243">
    <property type="term" value="P:methylglyoxal catabolic process to D-lactate via S-lactoyl-glutathione"/>
    <property type="evidence" value="ECO:0007669"/>
    <property type="project" value="UniProtKB-UniRule"/>
</dbReference>
<feature type="domain" description="Metallo-beta-lactamase" evidence="8">
    <location>
        <begin position="12"/>
        <end position="169"/>
    </location>
</feature>
<evidence type="ECO:0000259" key="8">
    <source>
        <dbReference type="SMART" id="SM00849"/>
    </source>
</evidence>
<dbReference type="InterPro" id="IPR001279">
    <property type="entry name" value="Metallo-B-lactamas"/>
</dbReference>
<dbReference type="OrthoDB" id="9802248at2"/>
<evidence type="ECO:0000256" key="5">
    <source>
        <dbReference type="ARBA" id="ARBA00022801"/>
    </source>
</evidence>
<feature type="binding site" evidence="7">
    <location>
        <position position="57"/>
    </location>
    <ligand>
        <name>Zn(2+)</name>
        <dbReference type="ChEBI" id="CHEBI:29105"/>
        <label>1</label>
    </ligand>
</feature>
<dbReference type="SUPFAM" id="SSF56281">
    <property type="entry name" value="Metallo-hydrolase/oxidoreductase"/>
    <property type="match status" value="1"/>
</dbReference>
<dbReference type="EC" id="3.1.2.6" evidence="7"/>
<dbReference type="PANTHER" id="PTHR43705">
    <property type="entry name" value="HYDROXYACYLGLUTATHIONE HYDROLASE"/>
    <property type="match status" value="1"/>
</dbReference>
<comment type="similarity">
    <text evidence="3 7">Belongs to the metallo-beta-lactamase superfamily. Glyoxalase II family.</text>
</comment>
<comment type="cofactor">
    <cofactor evidence="7">
        <name>Zn(2+)</name>
        <dbReference type="ChEBI" id="CHEBI:29105"/>
    </cofactor>
    <text evidence="7">Binds 2 Zn(2+) ions per subunit.</text>
</comment>
<dbReference type="RefSeq" id="WP_134018010.1">
    <property type="nucleotide sequence ID" value="NZ_SOEC01000008.1"/>
</dbReference>
<keyword evidence="5 7" id="KW-0378">Hydrolase</keyword>
<evidence type="ECO:0000256" key="6">
    <source>
        <dbReference type="ARBA" id="ARBA00022833"/>
    </source>
</evidence>
<dbReference type="PANTHER" id="PTHR43705:SF1">
    <property type="entry name" value="HYDROXYACYLGLUTATHIONE HYDROLASE GLOB"/>
    <property type="match status" value="1"/>
</dbReference>
<reference evidence="9 10" key="1">
    <citation type="submission" date="2019-03" db="EMBL/GenBank/DDBJ databases">
        <title>Freshwater and sediment microbial communities from various areas in North America, analyzing microbe dynamics in response to fracking.</title>
        <authorList>
            <person name="Lamendella R."/>
        </authorList>
    </citation>
    <scope>NUCLEOTIDE SEQUENCE [LARGE SCALE GENOMIC DNA]</scope>
    <source>
        <strain evidence="9 10">6_TX</strain>
    </source>
</reference>
<dbReference type="UniPathway" id="UPA00619">
    <property type="reaction ID" value="UER00676"/>
</dbReference>
<evidence type="ECO:0000256" key="2">
    <source>
        <dbReference type="ARBA" id="ARBA00004963"/>
    </source>
</evidence>
<feature type="binding site" evidence="7">
    <location>
        <position position="59"/>
    </location>
    <ligand>
        <name>Zn(2+)</name>
        <dbReference type="ChEBI" id="CHEBI:29105"/>
        <label>2</label>
    </ligand>
</feature>
<comment type="caution">
    <text evidence="9">The sequence shown here is derived from an EMBL/GenBank/DDBJ whole genome shotgun (WGS) entry which is preliminary data.</text>
</comment>
<dbReference type="EMBL" id="SOEC01000008">
    <property type="protein sequence ID" value="TDX29177.1"/>
    <property type="molecule type" value="Genomic_DNA"/>
</dbReference>
<keyword evidence="6 7" id="KW-0862">Zinc</keyword>
<dbReference type="InterPro" id="IPR050110">
    <property type="entry name" value="Glyoxalase_II_hydrolase"/>
</dbReference>
<dbReference type="Pfam" id="PF00753">
    <property type="entry name" value="Lactamase_B"/>
    <property type="match status" value="2"/>
</dbReference>
<dbReference type="GO" id="GO:0004416">
    <property type="term" value="F:hydroxyacylglutathione hydrolase activity"/>
    <property type="evidence" value="ECO:0007669"/>
    <property type="project" value="UniProtKB-UniRule"/>
</dbReference>
<evidence type="ECO:0000313" key="10">
    <source>
        <dbReference type="Proteomes" id="UP000294489"/>
    </source>
</evidence>
<dbReference type="InterPro" id="IPR032282">
    <property type="entry name" value="HAGH_C"/>
</dbReference>
<dbReference type="HAMAP" id="MF_01374">
    <property type="entry name" value="Glyoxalase_2"/>
    <property type="match status" value="1"/>
</dbReference>
<evidence type="ECO:0000256" key="4">
    <source>
        <dbReference type="ARBA" id="ARBA00022723"/>
    </source>
</evidence>
<organism evidence="9 10">
    <name type="scientific">Modicisalibacter xianhensis</name>
    <dbReference type="NCBI Taxonomy" id="442341"/>
    <lineage>
        <taxon>Bacteria</taxon>
        <taxon>Pseudomonadati</taxon>
        <taxon>Pseudomonadota</taxon>
        <taxon>Gammaproteobacteria</taxon>
        <taxon>Oceanospirillales</taxon>
        <taxon>Halomonadaceae</taxon>
        <taxon>Modicisalibacter</taxon>
    </lineage>
</organism>
<dbReference type="InterPro" id="IPR017782">
    <property type="entry name" value="Hydroxyacylglutathione_Hdrlase"/>
</dbReference>
<sequence>MMSVIPIPAFSDNYIWLLQQDNSAEVAVVDPGDARPVIDYLEREELHLTTVLVTHHHHDHTGGLAELAQRYSPRIIGPENPQIKDIVERVGEGDACRVLGRRFEVIAVPGHTLDHIAFFAAGTPSLLFCGDTLFCGGCGRLFEGTPEQMYQSLTRLATLPEDTMVFAAHEYTLANLRFAQAADPDNPARDRHFQECQRARELNRATLPSTIGRERQINPFLRVTDKRVQETASAQGQSDTPLATFTTLRAWKDNF</sequence>
<dbReference type="PIRSF" id="PIRSF005457">
    <property type="entry name" value="Glx"/>
    <property type="match status" value="1"/>
</dbReference>
<evidence type="ECO:0000256" key="1">
    <source>
        <dbReference type="ARBA" id="ARBA00001623"/>
    </source>
</evidence>
<dbReference type="AlphaFoldDB" id="A0A4R8FUI3"/>
<accession>A0A4R8FUI3</accession>
<dbReference type="InterPro" id="IPR035680">
    <property type="entry name" value="Clx_II_MBL"/>
</dbReference>
<dbReference type="Gene3D" id="3.60.15.10">
    <property type="entry name" value="Ribonuclease Z/Hydroxyacylglutathione hydrolase-like"/>
    <property type="match status" value="1"/>
</dbReference>
<feature type="binding site" evidence="7">
    <location>
        <position position="111"/>
    </location>
    <ligand>
        <name>Zn(2+)</name>
        <dbReference type="ChEBI" id="CHEBI:29105"/>
        <label>1</label>
    </ligand>
</feature>
<feature type="binding site" evidence="7">
    <location>
        <position position="131"/>
    </location>
    <ligand>
        <name>Zn(2+)</name>
        <dbReference type="ChEBI" id="CHEBI:29105"/>
        <label>1</label>
    </ligand>
</feature>
<comment type="catalytic activity">
    <reaction evidence="1 7">
        <text>an S-(2-hydroxyacyl)glutathione + H2O = a 2-hydroxy carboxylate + glutathione + H(+)</text>
        <dbReference type="Rhea" id="RHEA:21864"/>
        <dbReference type="ChEBI" id="CHEBI:15377"/>
        <dbReference type="ChEBI" id="CHEBI:15378"/>
        <dbReference type="ChEBI" id="CHEBI:57925"/>
        <dbReference type="ChEBI" id="CHEBI:58896"/>
        <dbReference type="ChEBI" id="CHEBI:71261"/>
        <dbReference type="EC" id="3.1.2.6"/>
    </reaction>
</comment>
<feature type="binding site" evidence="7">
    <location>
        <position position="169"/>
    </location>
    <ligand>
        <name>Zn(2+)</name>
        <dbReference type="ChEBI" id="CHEBI:29105"/>
        <label>2</label>
    </ligand>
</feature>
<feature type="binding site" evidence="7">
    <location>
        <position position="60"/>
    </location>
    <ligand>
        <name>Zn(2+)</name>
        <dbReference type="ChEBI" id="CHEBI:29105"/>
        <label>2</label>
    </ligand>
</feature>
<dbReference type="Pfam" id="PF16123">
    <property type="entry name" value="HAGH_C"/>
    <property type="match status" value="1"/>
</dbReference>
<dbReference type="CDD" id="cd07723">
    <property type="entry name" value="hydroxyacylglutathione_hydrolase_MBL-fold"/>
    <property type="match status" value="1"/>
</dbReference>
<evidence type="ECO:0000256" key="3">
    <source>
        <dbReference type="ARBA" id="ARBA00006759"/>
    </source>
</evidence>
<proteinExistence type="inferred from homology"/>
<dbReference type="InterPro" id="IPR036866">
    <property type="entry name" value="RibonucZ/Hydroxyglut_hydro"/>
</dbReference>